<dbReference type="EMBL" id="JABSTQ010001039">
    <property type="protein sequence ID" value="KAG0445024.1"/>
    <property type="molecule type" value="Genomic_DNA"/>
</dbReference>
<proteinExistence type="predicted"/>
<reference evidence="1 2" key="1">
    <citation type="journal article" date="2020" name="Cell">
        <title>Large-Scale Comparative Analyses of Tick Genomes Elucidate Their Genetic Diversity and Vector Capacities.</title>
        <authorList>
            <consortium name="Tick Genome and Microbiome Consortium (TIGMIC)"/>
            <person name="Jia N."/>
            <person name="Wang J."/>
            <person name="Shi W."/>
            <person name="Du L."/>
            <person name="Sun Y."/>
            <person name="Zhan W."/>
            <person name="Jiang J.F."/>
            <person name="Wang Q."/>
            <person name="Zhang B."/>
            <person name="Ji P."/>
            <person name="Bell-Sakyi L."/>
            <person name="Cui X.M."/>
            <person name="Yuan T.T."/>
            <person name="Jiang B.G."/>
            <person name="Yang W.F."/>
            <person name="Lam T.T."/>
            <person name="Chang Q.C."/>
            <person name="Ding S.J."/>
            <person name="Wang X.J."/>
            <person name="Zhu J.G."/>
            <person name="Ruan X.D."/>
            <person name="Zhao L."/>
            <person name="Wei J.T."/>
            <person name="Ye R.Z."/>
            <person name="Que T.C."/>
            <person name="Du C.H."/>
            <person name="Zhou Y.H."/>
            <person name="Cheng J.X."/>
            <person name="Dai P.F."/>
            <person name="Guo W.B."/>
            <person name="Han X.H."/>
            <person name="Huang E.J."/>
            <person name="Li L.F."/>
            <person name="Wei W."/>
            <person name="Gao Y.C."/>
            <person name="Liu J.Z."/>
            <person name="Shao H.Z."/>
            <person name="Wang X."/>
            <person name="Wang C.C."/>
            <person name="Yang T.C."/>
            <person name="Huo Q.B."/>
            <person name="Li W."/>
            <person name="Chen H.Y."/>
            <person name="Chen S.E."/>
            <person name="Zhou L.G."/>
            <person name="Ni X.B."/>
            <person name="Tian J.H."/>
            <person name="Sheng Y."/>
            <person name="Liu T."/>
            <person name="Pan Y.S."/>
            <person name="Xia L.Y."/>
            <person name="Li J."/>
            <person name="Zhao F."/>
            <person name="Cao W.C."/>
        </authorList>
    </citation>
    <scope>NUCLEOTIDE SEQUENCE [LARGE SCALE GENOMIC DNA]</scope>
    <source>
        <strain evidence="1">Iper-2018</strain>
    </source>
</reference>
<sequence length="220" mass="24972">MLRPTASQSLLLDMTEETIMRGCIVLVENAGRSFRLVEDSGFRLVIDPVLKALGNKRAISAAVVKDRLREDARLMREGIGYMDPRYCHLLTPEQKYRATLHLTKTWRRITDLQGEQDSTLSSNLRRRLQKIRKTPYLWIEVFSGTQCSPKEALQLYKFIGRKGRAQNVDSRPVFSKSRSNEFRIIPILPESPPGRAQPSGLDGLDAGGRRISSLFRASVN</sequence>
<accession>A0AC60QZM1</accession>
<keyword evidence="2" id="KW-1185">Reference proteome</keyword>
<name>A0AC60QZM1_IXOPE</name>
<gene>
    <name evidence="1" type="ORF">HPB47_002865</name>
</gene>
<evidence type="ECO:0000313" key="2">
    <source>
        <dbReference type="Proteomes" id="UP000805193"/>
    </source>
</evidence>
<dbReference type="Proteomes" id="UP000805193">
    <property type="component" value="Unassembled WGS sequence"/>
</dbReference>
<organism evidence="1 2">
    <name type="scientific">Ixodes persulcatus</name>
    <name type="common">Taiga tick</name>
    <dbReference type="NCBI Taxonomy" id="34615"/>
    <lineage>
        <taxon>Eukaryota</taxon>
        <taxon>Metazoa</taxon>
        <taxon>Ecdysozoa</taxon>
        <taxon>Arthropoda</taxon>
        <taxon>Chelicerata</taxon>
        <taxon>Arachnida</taxon>
        <taxon>Acari</taxon>
        <taxon>Parasitiformes</taxon>
        <taxon>Ixodida</taxon>
        <taxon>Ixodoidea</taxon>
        <taxon>Ixodidae</taxon>
        <taxon>Ixodinae</taxon>
        <taxon>Ixodes</taxon>
    </lineage>
</organism>
<comment type="caution">
    <text evidence="1">The sequence shown here is derived from an EMBL/GenBank/DDBJ whole genome shotgun (WGS) entry which is preliminary data.</text>
</comment>
<evidence type="ECO:0000313" key="1">
    <source>
        <dbReference type="EMBL" id="KAG0445024.1"/>
    </source>
</evidence>
<protein>
    <submittedName>
        <fullName evidence="1">Uncharacterized protein</fullName>
    </submittedName>
</protein>